<reference evidence="4 5" key="1">
    <citation type="submission" date="2021-06" db="EMBL/GenBank/DDBJ databases">
        <title>Caerostris darwini draft genome.</title>
        <authorList>
            <person name="Kono N."/>
            <person name="Arakawa K."/>
        </authorList>
    </citation>
    <scope>NUCLEOTIDE SEQUENCE [LARGE SCALE GENOMIC DNA]</scope>
</reference>
<organism evidence="4 5">
    <name type="scientific">Caerostris darwini</name>
    <dbReference type="NCBI Taxonomy" id="1538125"/>
    <lineage>
        <taxon>Eukaryota</taxon>
        <taxon>Metazoa</taxon>
        <taxon>Ecdysozoa</taxon>
        <taxon>Arthropoda</taxon>
        <taxon>Chelicerata</taxon>
        <taxon>Arachnida</taxon>
        <taxon>Araneae</taxon>
        <taxon>Araneomorphae</taxon>
        <taxon>Entelegynae</taxon>
        <taxon>Araneoidea</taxon>
        <taxon>Araneidae</taxon>
        <taxon>Caerostris</taxon>
    </lineage>
</organism>
<accession>A0AAV4U6I9</accession>
<feature type="signal peptide" evidence="3">
    <location>
        <begin position="1"/>
        <end position="39"/>
    </location>
</feature>
<evidence type="ECO:0000313" key="5">
    <source>
        <dbReference type="Proteomes" id="UP001054837"/>
    </source>
</evidence>
<keyword evidence="2" id="KW-0812">Transmembrane</keyword>
<evidence type="ECO:0000256" key="3">
    <source>
        <dbReference type="SAM" id="SignalP"/>
    </source>
</evidence>
<dbReference type="Proteomes" id="UP001054837">
    <property type="component" value="Unassembled WGS sequence"/>
</dbReference>
<feature type="chain" id="PRO_5043484116" evidence="3">
    <location>
        <begin position="40"/>
        <end position="179"/>
    </location>
</feature>
<feature type="compositionally biased region" description="Pro residues" evidence="1">
    <location>
        <begin position="149"/>
        <end position="163"/>
    </location>
</feature>
<evidence type="ECO:0000313" key="4">
    <source>
        <dbReference type="EMBL" id="GIY53326.1"/>
    </source>
</evidence>
<keyword evidence="2" id="KW-0472">Membrane</keyword>
<feature type="compositionally biased region" description="Low complexity" evidence="1">
    <location>
        <begin position="164"/>
        <end position="179"/>
    </location>
</feature>
<keyword evidence="3" id="KW-0732">Signal</keyword>
<dbReference type="EMBL" id="BPLQ01010754">
    <property type="protein sequence ID" value="GIY53326.1"/>
    <property type="molecule type" value="Genomic_DNA"/>
</dbReference>
<name>A0AAV4U6I9_9ARAC</name>
<gene>
    <name evidence="4" type="primary">AVEN_51839_1</name>
    <name evidence="4" type="ORF">CDAR_39501</name>
</gene>
<protein>
    <submittedName>
        <fullName evidence="4">Uncharacterized protein</fullName>
    </submittedName>
</protein>
<comment type="caution">
    <text evidence="4">The sequence shown here is derived from an EMBL/GenBank/DDBJ whole genome shotgun (WGS) entry which is preliminary data.</text>
</comment>
<evidence type="ECO:0000256" key="1">
    <source>
        <dbReference type="SAM" id="MobiDB-lite"/>
    </source>
</evidence>
<feature type="transmembrane region" description="Helical" evidence="2">
    <location>
        <begin position="88"/>
        <end position="117"/>
    </location>
</feature>
<proteinExistence type="predicted"/>
<keyword evidence="2" id="KW-1133">Transmembrane helix</keyword>
<keyword evidence="5" id="KW-1185">Reference proteome</keyword>
<sequence>MGVRENKSIIHSLLRKKMFSPRLFCVGALFLMFSYEASAMDCSAAGVMFSCPTAVNDRSEIFCCSSGLSSSLQVCCNVEQFLKENTGILVGILVVIIAILIIITLCCCCFCSCCCLAKRRLNRGTVLYGPMTPSVSANYPPSTYQVVHAPPPSQASSPPPYYPANPNYAYQPPANPNYK</sequence>
<feature type="region of interest" description="Disordered" evidence="1">
    <location>
        <begin position="147"/>
        <end position="179"/>
    </location>
</feature>
<dbReference type="AlphaFoldDB" id="A0AAV4U6I9"/>
<evidence type="ECO:0000256" key="2">
    <source>
        <dbReference type="SAM" id="Phobius"/>
    </source>
</evidence>